<feature type="transmembrane region" description="Helical" evidence="7">
    <location>
        <begin position="389"/>
        <end position="407"/>
    </location>
</feature>
<feature type="transmembrane region" description="Helical" evidence="7">
    <location>
        <begin position="338"/>
        <end position="359"/>
    </location>
</feature>
<evidence type="ECO:0000256" key="4">
    <source>
        <dbReference type="ARBA" id="ARBA00022989"/>
    </source>
</evidence>
<keyword evidence="2" id="KW-0813">Transport</keyword>
<evidence type="ECO:0008006" key="10">
    <source>
        <dbReference type="Google" id="ProtNLM"/>
    </source>
</evidence>
<evidence type="ECO:0000256" key="7">
    <source>
        <dbReference type="SAM" id="Phobius"/>
    </source>
</evidence>
<feature type="transmembrane region" description="Helical" evidence="7">
    <location>
        <begin position="413"/>
        <end position="433"/>
    </location>
</feature>
<dbReference type="InterPro" id="IPR002293">
    <property type="entry name" value="AA/rel_permease1"/>
</dbReference>
<proteinExistence type="predicted"/>
<feature type="transmembrane region" description="Helical" evidence="7">
    <location>
        <begin position="171"/>
        <end position="191"/>
    </location>
</feature>
<dbReference type="PROSITE" id="PS00218">
    <property type="entry name" value="AMINO_ACID_PERMEASE_1"/>
    <property type="match status" value="1"/>
</dbReference>
<keyword evidence="4 7" id="KW-1133">Transmembrane helix</keyword>
<dbReference type="PANTHER" id="PTHR45649:SF27">
    <property type="entry name" value="CHOLINE TRANSPORTER (EUROFUNG)"/>
    <property type="match status" value="1"/>
</dbReference>
<feature type="transmembrane region" description="Helical" evidence="7">
    <location>
        <begin position="81"/>
        <end position="106"/>
    </location>
</feature>
<dbReference type="Proteomes" id="UP001172684">
    <property type="component" value="Unassembled WGS sequence"/>
</dbReference>
<dbReference type="PIRSF" id="PIRSF006060">
    <property type="entry name" value="AA_transporter"/>
    <property type="match status" value="1"/>
</dbReference>
<feature type="transmembrane region" description="Helical" evidence="7">
    <location>
        <begin position="127"/>
        <end position="151"/>
    </location>
</feature>
<feature type="transmembrane region" description="Helical" evidence="7">
    <location>
        <begin position="203"/>
        <end position="223"/>
    </location>
</feature>
<keyword evidence="9" id="KW-1185">Reference proteome</keyword>
<dbReference type="EMBL" id="JAPDRL010000277">
    <property type="protein sequence ID" value="KAJ9653970.1"/>
    <property type="molecule type" value="Genomic_DNA"/>
</dbReference>
<protein>
    <recommendedName>
        <fullName evidence="10">Choline transporter</fullName>
    </recommendedName>
</protein>
<evidence type="ECO:0000313" key="8">
    <source>
        <dbReference type="EMBL" id="KAJ9653970.1"/>
    </source>
</evidence>
<accession>A0ABQ9NJM5</accession>
<feature type="compositionally biased region" description="Basic and acidic residues" evidence="6">
    <location>
        <begin position="18"/>
        <end position="30"/>
    </location>
</feature>
<dbReference type="PANTHER" id="PTHR45649">
    <property type="entry name" value="AMINO-ACID PERMEASE BAT1"/>
    <property type="match status" value="1"/>
</dbReference>
<sequence length="529" mass="57210">MQGGTEPEKVADASGASFEKDPSAAEERSTEAPINASGHPQELDRNFNLLSICGLAVTSGNTWVALGGAVTVAIYNGGPPGVIYEFIAASVFYWFIAASLAELASAMPSSGGVYHWASVTAGRYGRICGWFAGWWNFLAWIFGLAATLQIVGAQTVSMYSAFHPNFVTQRWHVFVSYIICTWITCSIVLLANRALPTLEAIGGSLILAGVLITIIVCAVMPHARGTPYATTAFVWKDWVNSTGYSSNGFVFLLGMLNGAYSVGTPDIVSHLAEEIPRPSSNIPKAILAQFIAGFFTAFFYMVAIFYTISDLDAVLNNTFLFPIAAIYRQATGSAGGSVGLLILAFLPTFFSCFGLYLTASRMFWTLARDNATPFSERFGRVSERFKNPFNSIALCGVICTLLGFIYLGSSTAFSAFVGSFVVLSTLSYLAAILPHLLSNRSSVSPGRFWMKGPVGYVVNIISCLYITAFVVIFCFPFFLPVDAASMNYASLITGGLSLFVAGFWFWRQRDYVGPKYVPLEADVLAKDAI</sequence>
<feature type="compositionally biased region" description="Basic and acidic residues" evidence="6">
    <location>
        <begin position="1"/>
        <end position="11"/>
    </location>
</feature>
<organism evidence="8 9">
    <name type="scientific">Coniosporium apollinis</name>
    <dbReference type="NCBI Taxonomy" id="61459"/>
    <lineage>
        <taxon>Eukaryota</taxon>
        <taxon>Fungi</taxon>
        <taxon>Dikarya</taxon>
        <taxon>Ascomycota</taxon>
        <taxon>Pezizomycotina</taxon>
        <taxon>Dothideomycetes</taxon>
        <taxon>Dothideomycetes incertae sedis</taxon>
        <taxon>Coniosporium</taxon>
    </lineage>
</organism>
<evidence type="ECO:0000256" key="6">
    <source>
        <dbReference type="SAM" id="MobiDB-lite"/>
    </source>
</evidence>
<feature type="transmembrane region" description="Helical" evidence="7">
    <location>
        <begin position="485"/>
        <end position="506"/>
    </location>
</feature>
<evidence type="ECO:0000256" key="1">
    <source>
        <dbReference type="ARBA" id="ARBA00004141"/>
    </source>
</evidence>
<comment type="subcellular location">
    <subcellularLocation>
        <location evidence="1">Membrane</location>
        <topology evidence="1">Multi-pass membrane protein</topology>
    </subcellularLocation>
</comment>
<feature type="transmembrane region" description="Helical" evidence="7">
    <location>
        <begin position="49"/>
        <end position="75"/>
    </location>
</feature>
<feature type="transmembrane region" description="Helical" evidence="7">
    <location>
        <begin position="285"/>
        <end position="308"/>
    </location>
</feature>
<dbReference type="Gene3D" id="1.20.1740.10">
    <property type="entry name" value="Amino acid/polyamine transporter I"/>
    <property type="match status" value="1"/>
</dbReference>
<evidence type="ECO:0000256" key="2">
    <source>
        <dbReference type="ARBA" id="ARBA00022448"/>
    </source>
</evidence>
<keyword evidence="5 7" id="KW-0472">Membrane</keyword>
<reference evidence="8" key="1">
    <citation type="submission" date="2022-10" db="EMBL/GenBank/DDBJ databases">
        <title>Culturing micro-colonial fungi from biological soil crusts in the Mojave desert and describing Neophaeococcomyces mojavensis, and introducing the new genera and species Taxawa tesnikishii.</title>
        <authorList>
            <person name="Kurbessoian T."/>
            <person name="Stajich J.E."/>
        </authorList>
    </citation>
    <scope>NUCLEOTIDE SEQUENCE</scope>
    <source>
        <strain evidence="8">TK_1</strain>
    </source>
</reference>
<keyword evidence="3 7" id="KW-0812">Transmembrane</keyword>
<gene>
    <name evidence="8" type="ORF">H2201_009067</name>
</gene>
<dbReference type="InterPro" id="IPR004840">
    <property type="entry name" value="Amino_acid_permease_CS"/>
</dbReference>
<feature type="transmembrane region" description="Helical" evidence="7">
    <location>
        <begin position="243"/>
        <end position="264"/>
    </location>
</feature>
<feature type="region of interest" description="Disordered" evidence="6">
    <location>
        <begin position="1"/>
        <end position="39"/>
    </location>
</feature>
<evidence type="ECO:0000256" key="3">
    <source>
        <dbReference type="ARBA" id="ARBA00022692"/>
    </source>
</evidence>
<dbReference type="Pfam" id="PF13520">
    <property type="entry name" value="AA_permease_2"/>
    <property type="match status" value="1"/>
</dbReference>
<feature type="transmembrane region" description="Helical" evidence="7">
    <location>
        <begin position="454"/>
        <end position="479"/>
    </location>
</feature>
<evidence type="ECO:0000256" key="5">
    <source>
        <dbReference type="ARBA" id="ARBA00023136"/>
    </source>
</evidence>
<name>A0ABQ9NJM5_9PEZI</name>
<evidence type="ECO:0000313" key="9">
    <source>
        <dbReference type="Proteomes" id="UP001172684"/>
    </source>
</evidence>
<comment type="caution">
    <text evidence="8">The sequence shown here is derived from an EMBL/GenBank/DDBJ whole genome shotgun (WGS) entry which is preliminary data.</text>
</comment>